<accession>A0A0D0TH03</accession>
<keyword evidence="1" id="KW-0812">Transmembrane</keyword>
<dbReference type="EMBL" id="JXCQ01000027">
    <property type="protein sequence ID" value="KIR21374.1"/>
    <property type="molecule type" value="Genomic_DNA"/>
</dbReference>
<dbReference type="RefSeq" id="WP_043049579.1">
    <property type="nucleotide sequence ID" value="NZ_JXCQ01000027.1"/>
</dbReference>
<dbReference type="PATRIC" id="fig|294.125.peg.3273"/>
<evidence type="ECO:0000313" key="3">
    <source>
        <dbReference type="Proteomes" id="UP000032210"/>
    </source>
</evidence>
<proteinExistence type="predicted"/>
<feature type="transmembrane region" description="Helical" evidence="1">
    <location>
        <begin position="14"/>
        <end position="34"/>
    </location>
</feature>
<reference evidence="2 3" key="1">
    <citation type="submission" date="2015-01" db="EMBL/GenBank/DDBJ databases">
        <title>Genome sequence of the beneficial rhizobacterium Pseudomonas fluorescens 2-79.</title>
        <authorList>
            <person name="Thuermer A."/>
            <person name="Daniel R."/>
        </authorList>
    </citation>
    <scope>NUCLEOTIDE SEQUENCE [LARGE SCALE GENOMIC DNA]</scope>
    <source>
        <strain evidence="2 3">2-79</strain>
    </source>
</reference>
<protein>
    <submittedName>
        <fullName evidence="2">Uncharacterized protein</fullName>
    </submittedName>
</protein>
<keyword evidence="1" id="KW-0472">Membrane</keyword>
<evidence type="ECO:0000313" key="2">
    <source>
        <dbReference type="EMBL" id="KIR21374.1"/>
    </source>
</evidence>
<keyword evidence="1" id="KW-1133">Transmembrane helix</keyword>
<gene>
    <name evidence="2" type="ORF">PFLU3_31950</name>
</gene>
<dbReference type="Proteomes" id="UP000032210">
    <property type="component" value="Unassembled WGS sequence"/>
</dbReference>
<sequence>MSVYAKRESNTGKWVWGGVIGVAVALVLGGIGYYKMNHETLDKETLCPSNGPKGQYVVLIDNTSPFPFTQKAALSQRLKTMVVNEVPEGHLLSVFLLGEKFEQNEKPIFERCNPGQWGDRSQLTATKKFVDRDFNEKFAKPLDAVVRHIPLDEHSKLSPIFQMLQLVGINGFDHANVKGDRKLVIYSDMLANMPDFSMYKNKRHNYAEFAKSPYGRNAQAPGLNGATVTINLLANEQKTPQTNELGNFWAQYFEANGASVEGITAMEGL</sequence>
<organism evidence="2 3">
    <name type="scientific">Pseudomonas fluorescens</name>
    <dbReference type="NCBI Taxonomy" id="294"/>
    <lineage>
        <taxon>Bacteria</taxon>
        <taxon>Pseudomonadati</taxon>
        <taxon>Pseudomonadota</taxon>
        <taxon>Gammaproteobacteria</taxon>
        <taxon>Pseudomonadales</taxon>
        <taxon>Pseudomonadaceae</taxon>
        <taxon>Pseudomonas</taxon>
    </lineage>
</organism>
<name>A0A0D0TH03_PSEFL</name>
<evidence type="ECO:0000256" key="1">
    <source>
        <dbReference type="SAM" id="Phobius"/>
    </source>
</evidence>
<dbReference type="AlphaFoldDB" id="A0A0D0TH03"/>
<comment type="caution">
    <text evidence="2">The sequence shown here is derived from an EMBL/GenBank/DDBJ whole genome shotgun (WGS) entry which is preliminary data.</text>
</comment>